<keyword evidence="3" id="KW-0732">Signal</keyword>
<keyword evidence="2" id="KW-0624">Polysaccharide degradation</keyword>
<keyword evidence="6" id="KW-1185">Reference proteome</keyword>
<dbReference type="GO" id="GO:0008810">
    <property type="term" value="F:cellulase activity"/>
    <property type="evidence" value="ECO:0007669"/>
    <property type="project" value="InterPro"/>
</dbReference>
<feature type="domain" description="Ricin B lectin" evidence="4">
    <location>
        <begin position="263"/>
        <end position="396"/>
    </location>
</feature>
<dbReference type="SUPFAM" id="SSF49899">
    <property type="entry name" value="Concanavalin A-like lectins/glucanases"/>
    <property type="match status" value="1"/>
</dbReference>
<dbReference type="InterPro" id="IPR002594">
    <property type="entry name" value="GH12"/>
</dbReference>
<evidence type="ECO:0000256" key="1">
    <source>
        <dbReference type="ARBA" id="ARBA00005519"/>
    </source>
</evidence>
<dbReference type="Pfam" id="PF00652">
    <property type="entry name" value="Ricin_B_lectin"/>
    <property type="match status" value="1"/>
</dbReference>
<dbReference type="PANTHER" id="PTHR34002:SF9">
    <property type="entry name" value="XYLOGLUCAN-SPECIFIC ENDO-BETA-1,4-GLUCANASE A"/>
    <property type="match status" value="1"/>
</dbReference>
<dbReference type="PANTHER" id="PTHR34002">
    <property type="entry name" value="BLR1656 PROTEIN"/>
    <property type="match status" value="1"/>
</dbReference>
<dbReference type="SUPFAM" id="SSF50370">
    <property type="entry name" value="Ricin B-like lectins"/>
    <property type="match status" value="1"/>
</dbReference>
<gene>
    <name evidence="5" type="ORF">GA0070564_102463</name>
</gene>
<organism evidence="5 6">
    <name type="scientific">Micromonospora mirobrigensis</name>
    <dbReference type="NCBI Taxonomy" id="262898"/>
    <lineage>
        <taxon>Bacteria</taxon>
        <taxon>Bacillati</taxon>
        <taxon>Actinomycetota</taxon>
        <taxon>Actinomycetes</taxon>
        <taxon>Micromonosporales</taxon>
        <taxon>Micromonosporaceae</taxon>
        <taxon>Micromonospora</taxon>
    </lineage>
</organism>
<dbReference type="InterPro" id="IPR013320">
    <property type="entry name" value="ConA-like_dom_sf"/>
</dbReference>
<dbReference type="InterPro" id="IPR035992">
    <property type="entry name" value="Ricin_B-like_lectins"/>
</dbReference>
<feature type="signal peptide" evidence="3">
    <location>
        <begin position="1"/>
        <end position="23"/>
    </location>
</feature>
<dbReference type="CDD" id="cd23418">
    <property type="entry name" value="beta-trefoil_Ricin_XLN-like"/>
    <property type="match status" value="1"/>
</dbReference>
<protein>
    <submittedName>
        <fullName evidence="5">Ricin-type beta-trefoil lectin domain-containing protein</fullName>
    </submittedName>
</protein>
<evidence type="ECO:0000313" key="6">
    <source>
        <dbReference type="Proteomes" id="UP000199504"/>
    </source>
</evidence>
<dbReference type="Proteomes" id="UP000199504">
    <property type="component" value="Unassembled WGS sequence"/>
</dbReference>
<dbReference type="GO" id="GO:0030246">
    <property type="term" value="F:carbohydrate binding"/>
    <property type="evidence" value="ECO:0007669"/>
    <property type="project" value="UniProtKB-KW"/>
</dbReference>
<dbReference type="PROSITE" id="PS50231">
    <property type="entry name" value="RICIN_B_LECTIN"/>
    <property type="match status" value="1"/>
</dbReference>
<evidence type="ECO:0000256" key="3">
    <source>
        <dbReference type="SAM" id="SignalP"/>
    </source>
</evidence>
<feature type="chain" id="PRO_5039222929" evidence="3">
    <location>
        <begin position="24"/>
        <end position="396"/>
    </location>
</feature>
<dbReference type="Gene3D" id="2.80.10.50">
    <property type="match status" value="1"/>
</dbReference>
<sequence>MENPMRLPRTLAALLLAAAAALAAPAVGATPAQADTLICDQYGSTTIGGKYVVQNNRWGSSATQCINATATGFQITTQNGWTSGGAPLSYPSVYLGCHYGNCSPGTNLPRQLSQIGSVPSSISYGYVGGGAYDASYDIWLDPTAKTTGVNQMELMIWFNRLGGVQPVGSRVGTTTIGGRSWEVWQGWNGGNDVVSYVAPSAIGSWSFDVLDFVRDVDARTQVTTSWYLTSIQAGFEPWQGGVGLAVNSFSAAVNAGSGGGTGTTGQQLVGQGSGRCVDIAGNPGGDGTPVQLWDCWSGATNQRWTRTGSTFVNPATGRCLDVSGGSTANGAKVQLWTCNGSGAQNWQVNANGTITNPQSGKCLDAAGQGTANGTGLQIYACYGGGGTQANQVWSLR</sequence>
<dbReference type="Pfam" id="PF01670">
    <property type="entry name" value="Glyco_hydro_12"/>
    <property type="match status" value="1"/>
</dbReference>
<dbReference type="Gene3D" id="2.60.120.180">
    <property type="match status" value="1"/>
</dbReference>
<dbReference type="AlphaFoldDB" id="A0A1C4WRS2"/>
<keyword evidence="5" id="KW-0430">Lectin</keyword>
<reference evidence="6" key="1">
    <citation type="submission" date="2016-06" db="EMBL/GenBank/DDBJ databases">
        <authorList>
            <person name="Varghese N."/>
            <person name="Submissions Spin"/>
        </authorList>
    </citation>
    <scope>NUCLEOTIDE SEQUENCE [LARGE SCALE GENOMIC DNA]</scope>
    <source>
        <strain evidence="6">DSM 44830</strain>
    </source>
</reference>
<dbReference type="STRING" id="262898.GA0070564_102463"/>
<accession>A0A1C4WRS2</accession>
<dbReference type="InterPro" id="IPR013319">
    <property type="entry name" value="GH11/12"/>
</dbReference>
<keyword evidence="2" id="KW-0119">Carbohydrate metabolism</keyword>
<proteinExistence type="inferred from homology"/>
<comment type="similarity">
    <text evidence="1 2">Belongs to the glycosyl hydrolase 12 (cellulase H) family.</text>
</comment>
<dbReference type="InterPro" id="IPR000772">
    <property type="entry name" value="Ricin_B_lectin"/>
</dbReference>
<dbReference type="SMART" id="SM00458">
    <property type="entry name" value="RICIN"/>
    <property type="match status" value="1"/>
</dbReference>
<keyword evidence="2" id="KW-0378">Hydrolase</keyword>
<keyword evidence="2" id="KW-0326">Glycosidase</keyword>
<dbReference type="EMBL" id="FMCX01000002">
    <property type="protein sequence ID" value="SCE98892.1"/>
    <property type="molecule type" value="Genomic_DNA"/>
</dbReference>
<evidence type="ECO:0000259" key="4">
    <source>
        <dbReference type="SMART" id="SM00458"/>
    </source>
</evidence>
<dbReference type="GO" id="GO:0000272">
    <property type="term" value="P:polysaccharide catabolic process"/>
    <property type="evidence" value="ECO:0007669"/>
    <property type="project" value="UniProtKB-KW"/>
</dbReference>
<evidence type="ECO:0000313" key="5">
    <source>
        <dbReference type="EMBL" id="SCE98892.1"/>
    </source>
</evidence>
<name>A0A1C4WRS2_9ACTN</name>
<evidence type="ECO:0000256" key="2">
    <source>
        <dbReference type="RuleBase" id="RU361163"/>
    </source>
</evidence>